<protein>
    <submittedName>
        <fullName evidence="1">Uncharacterized protein</fullName>
    </submittedName>
</protein>
<organism evidence="1 2">
    <name type="scientific">Daphnia galeata</name>
    <dbReference type="NCBI Taxonomy" id="27404"/>
    <lineage>
        <taxon>Eukaryota</taxon>
        <taxon>Metazoa</taxon>
        <taxon>Ecdysozoa</taxon>
        <taxon>Arthropoda</taxon>
        <taxon>Crustacea</taxon>
        <taxon>Branchiopoda</taxon>
        <taxon>Diplostraca</taxon>
        <taxon>Cladocera</taxon>
        <taxon>Anomopoda</taxon>
        <taxon>Daphniidae</taxon>
        <taxon>Daphnia</taxon>
    </lineage>
</organism>
<proteinExistence type="predicted"/>
<keyword evidence="2" id="KW-1185">Reference proteome</keyword>
<reference evidence="1" key="1">
    <citation type="submission" date="2021-11" db="EMBL/GenBank/DDBJ databases">
        <authorList>
            <person name="Schell T."/>
        </authorList>
    </citation>
    <scope>NUCLEOTIDE SEQUENCE</scope>
    <source>
        <strain evidence="1">M5</strain>
    </source>
</reference>
<dbReference type="EMBL" id="CAKKLH010000250">
    <property type="protein sequence ID" value="CAH0107056.1"/>
    <property type="molecule type" value="Genomic_DNA"/>
</dbReference>
<gene>
    <name evidence="1" type="ORF">DGAL_LOCUS10341</name>
</gene>
<dbReference type="OrthoDB" id="6359816at2759"/>
<evidence type="ECO:0000313" key="1">
    <source>
        <dbReference type="EMBL" id="CAH0107056.1"/>
    </source>
</evidence>
<sequence>MASQRKVAKISTTGELPSVSLPSTSYWCKTKAYTMSELTEVDFVWTIERLAFLDESTKWKPLTSPKFSDCKFRLHIIVDLHSKFIIQLFSSISFGYSILVQIFTSDEEGNKMTEEKKKLFRPILNSLQQCELMNTDNWEKMQKENPAALCDLQKMIFTAPTI</sequence>
<name>A0A8J2RPH6_9CRUS</name>
<dbReference type="Proteomes" id="UP000789390">
    <property type="component" value="Unassembled WGS sequence"/>
</dbReference>
<dbReference type="AlphaFoldDB" id="A0A8J2RPH6"/>
<accession>A0A8J2RPH6</accession>
<comment type="caution">
    <text evidence="1">The sequence shown here is derived from an EMBL/GenBank/DDBJ whole genome shotgun (WGS) entry which is preliminary data.</text>
</comment>
<evidence type="ECO:0000313" key="2">
    <source>
        <dbReference type="Proteomes" id="UP000789390"/>
    </source>
</evidence>